<dbReference type="Gene3D" id="2.130.10.120">
    <property type="entry name" value="Prolyl oligopeptidase, N-terminal domain"/>
    <property type="match status" value="1"/>
</dbReference>
<dbReference type="GO" id="GO:0004252">
    <property type="term" value="F:serine-type endopeptidase activity"/>
    <property type="evidence" value="ECO:0007669"/>
    <property type="project" value="InterPro"/>
</dbReference>
<sequence>MAASADNPTAFALSGATPPTAEKRESRRVTHGRVLDDPYAWLAAENWRDVLSDPATLPEDIAALVRAENAYCGQALAPLGKLRETLQAELRGRIKEDDSEPPWPDGPFAYFERYREGGEHALYCRTKRDGGAETILFDGDEEAGEEHFFDIGEIDHSPDHAQLAWSVDDKGSEYYSIRTRALSDGKDRADVVPHTDGSLVWSADSNSFYYVRVDDNHRTAQVFRHDIGADPSADTLIVEELDPAWFVSLDRSRCGRFAIVSIRGHDASECHLVDLRDKNAKPRLVAKREPKLRYDVESHGDDLYIRSNADGAEDFAIFRAPLTTTTRADWREVVPHVAGRLIVVGTVYARHLVWVERANGLPRILIRALEGGEEHAIAFDEEAYALYLLPGLEFDTDTLRFTYSSMTTPEETYDYDMRTRARTLLKREEIPSGHDPKNYVTRRFFARAADGAEVPVTLLHRADFTPGAGAPTLLYGYGAYGHPLSASFDPHALSLVDRGFVYALAHTRGGTDKGWSWYENGKLEHKPNTFSDFITVARHLVATGYASRGGIVAQGASAGGMLMGAIANQAPELFSGIIAGVPFVDVLSTMLRDDLPLTPPEWEEWGNPIADVTAYDRLASYSPYDNVGAKTYPAILALAGLTDPRVTYWEPLKWVARLRERMAGGGPVLLRTNMEAGHAGASGRFERLEEVALEWAFALACAGKAGA</sequence>
<comment type="caution">
    <text evidence="8">The sequence shown here is derived from an EMBL/GenBank/DDBJ whole genome shotgun (WGS) entry which is preliminary data.</text>
</comment>
<dbReference type="InterPro" id="IPR029058">
    <property type="entry name" value="AB_hydrolase_fold"/>
</dbReference>
<dbReference type="InterPro" id="IPR023302">
    <property type="entry name" value="Pept_S9A_N"/>
</dbReference>
<dbReference type="Pfam" id="PF00326">
    <property type="entry name" value="Peptidase_S9"/>
    <property type="match status" value="1"/>
</dbReference>
<dbReference type="PANTHER" id="PTHR11757:SF19">
    <property type="entry name" value="PROLYL ENDOPEPTIDASE-LIKE"/>
    <property type="match status" value="1"/>
</dbReference>
<evidence type="ECO:0000313" key="9">
    <source>
        <dbReference type="Proteomes" id="UP000245137"/>
    </source>
</evidence>
<dbReference type="GO" id="GO:0006508">
    <property type="term" value="P:proteolysis"/>
    <property type="evidence" value="ECO:0007669"/>
    <property type="project" value="UniProtKB-KW"/>
</dbReference>
<dbReference type="Pfam" id="PF02897">
    <property type="entry name" value="Peptidase_S9_N"/>
    <property type="match status" value="1"/>
</dbReference>
<dbReference type="EMBL" id="PUIV01000004">
    <property type="protein sequence ID" value="PWB95128.1"/>
    <property type="molecule type" value="Genomic_DNA"/>
</dbReference>
<keyword evidence="2" id="KW-0645">Protease</keyword>
<keyword evidence="4" id="KW-0720">Serine protease</keyword>
<accession>A0A2U1SU50</accession>
<evidence type="ECO:0000259" key="6">
    <source>
        <dbReference type="Pfam" id="PF00326"/>
    </source>
</evidence>
<dbReference type="OrthoDB" id="9801421at2"/>
<protein>
    <submittedName>
        <fullName evidence="8">S9 family peptidase</fullName>
    </submittedName>
</protein>
<dbReference type="PANTHER" id="PTHR11757">
    <property type="entry name" value="PROTEASE FAMILY S9A OLIGOPEPTIDASE"/>
    <property type="match status" value="1"/>
</dbReference>
<dbReference type="InterPro" id="IPR002470">
    <property type="entry name" value="Peptidase_S9A"/>
</dbReference>
<dbReference type="Gene3D" id="3.40.50.1820">
    <property type="entry name" value="alpha/beta hydrolase"/>
    <property type="match status" value="1"/>
</dbReference>
<evidence type="ECO:0000256" key="2">
    <source>
        <dbReference type="ARBA" id="ARBA00022670"/>
    </source>
</evidence>
<dbReference type="PRINTS" id="PR00862">
    <property type="entry name" value="PROLIGOPTASE"/>
</dbReference>
<dbReference type="SUPFAM" id="SSF53474">
    <property type="entry name" value="alpha/beta-Hydrolases"/>
    <property type="match status" value="1"/>
</dbReference>
<comment type="similarity">
    <text evidence="1">Belongs to the peptidase S9A family.</text>
</comment>
<evidence type="ECO:0000256" key="1">
    <source>
        <dbReference type="ARBA" id="ARBA00005228"/>
    </source>
</evidence>
<gene>
    <name evidence="8" type="ORF">C5689_04910</name>
</gene>
<dbReference type="Proteomes" id="UP000245137">
    <property type="component" value="Unassembled WGS sequence"/>
</dbReference>
<proteinExistence type="inferred from homology"/>
<evidence type="ECO:0000256" key="4">
    <source>
        <dbReference type="ARBA" id="ARBA00022825"/>
    </source>
</evidence>
<evidence type="ECO:0000256" key="3">
    <source>
        <dbReference type="ARBA" id="ARBA00022801"/>
    </source>
</evidence>
<keyword evidence="3" id="KW-0378">Hydrolase</keyword>
<dbReference type="SUPFAM" id="SSF50993">
    <property type="entry name" value="Peptidase/esterase 'gauge' domain"/>
    <property type="match status" value="1"/>
</dbReference>
<dbReference type="InterPro" id="IPR051543">
    <property type="entry name" value="Serine_Peptidase_S9A"/>
</dbReference>
<feature type="domain" description="Peptidase S9A N-terminal" evidence="7">
    <location>
        <begin position="18"/>
        <end position="427"/>
    </location>
</feature>
<keyword evidence="9" id="KW-1185">Reference proteome</keyword>
<reference evidence="8 9" key="1">
    <citation type="journal article" date="2018" name="Appl. Microbiol. Biotechnol.">
        <title>Co-cultivation of the strictly anaerobic methanogen Methanosarcina barkeri with aerobic methanotrophs in an oxygen-limited membrane bioreactor.</title>
        <authorList>
            <person name="In 't Zandt M.H."/>
            <person name="van den Bosch T.J.M."/>
            <person name="Rijkers R."/>
            <person name="van Kessel M.A.H.J."/>
            <person name="Jetten M.S.M."/>
            <person name="Welte C.U."/>
        </authorList>
    </citation>
    <scope>NUCLEOTIDE SEQUENCE [LARGE SCALE GENOMIC DNA]</scope>
    <source>
        <strain evidence="8 9">DSM 17706</strain>
    </source>
</reference>
<dbReference type="AlphaFoldDB" id="A0A2U1SU50"/>
<evidence type="ECO:0000313" key="8">
    <source>
        <dbReference type="EMBL" id="PWB95128.1"/>
    </source>
</evidence>
<dbReference type="RefSeq" id="WP_108916149.1">
    <property type="nucleotide sequence ID" value="NZ_BGJY01000002.1"/>
</dbReference>
<dbReference type="InterPro" id="IPR001375">
    <property type="entry name" value="Peptidase_S9_cat"/>
</dbReference>
<organism evidence="8 9">
    <name type="scientific">Methylosinus sporium</name>
    <dbReference type="NCBI Taxonomy" id="428"/>
    <lineage>
        <taxon>Bacteria</taxon>
        <taxon>Pseudomonadati</taxon>
        <taxon>Pseudomonadota</taxon>
        <taxon>Alphaproteobacteria</taxon>
        <taxon>Hyphomicrobiales</taxon>
        <taxon>Methylocystaceae</taxon>
        <taxon>Methylosinus</taxon>
    </lineage>
</organism>
<feature type="domain" description="Peptidase S9 prolyl oligopeptidase catalytic" evidence="6">
    <location>
        <begin position="487"/>
        <end position="704"/>
    </location>
</feature>
<name>A0A2U1SU50_METSR</name>
<evidence type="ECO:0000259" key="7">
    <source>
        <dbReference type="Pfam" id="PF02897"/>
    </source>
</evidence>
<feature type="region of interest" description="Disordered" evidence="5">
    <location>
        <begin position="1"/>
        <end position="29"/>
    </location>
</feature>
<evidence type="ECO:0000256" key="5">
    <source>
        <dbReference type="SAM" id="MobiDB-lite"/>
    </source>
</evidence>